<dbReference type="Proteomes" id="UP000185739">
    <property type="component" value="Chromosome"/>
</dbReference>
<sequence>MVMVKNIAALARGLVVIETLQETGPVALAELQERTGLAKATLLRILRTLVEQGWVFRGLGDHRYRLRAELRIRSHIPGRHEHLIERAGPILERLQQQTGWPSSIAVRDQYRMHILESTSRALSLQLNYRVIGFRVHIPWSAFGRAYLAYCPDDERAELLEALARSSDPRDRIVTAPGWVERTLREVREHGYGTRMARYWLSHDSPPEPLDAIAVPVLAADDKVLAVLNLVWLSSAASTDAIAHDYLPDLLEAARALASSLQAGSASGRERDQTVPETAFSHRKSDKS</sequence>
<dbReference type="InterPro" id="IPR029016">
    <property type="entry name" value="GAF-like_dom_sf"/>
</dbReference>
<dbReference type="InterPro" id="IPR050707">
    <property type="entry name" value="HTH_MetabolicPath_Reg"/>
</dbReference>
<dbReference type="OrthoDB" id="9807558at2"/>
<dbReference type="Pfam" id="PF09339">
    <property type="entry name" value="HTH_IclR"/>
    <property type="match status" value="1"/>
</dbReference>
<dbReference type="AlphaFoldDB" id="A0A1H5RSX0"/>
<protein>
    <submittedName>
        <fullName evidence="4">Transcriptional regulator</fullName>
    </submittedName>
</protein>
<dbReference type="PANTHER" id="PTHR30136:SF23">
    <property type="entry name" value="DNA-BINDING TRANSCRIPTIONAL ACTIVATOR MHPR"/>
    <property type="match status" value="1"/>
</dbReference>
<dbReference type="SUPFAM" id="SSF46785">
    <property type="entry name" value="Winged helix' DNA-binding domain"/>
    <property type="match status" value="1"/>
</dbReference>
<dbReference type="GO" id="GO:0003700">
    <property type="term" value="F:DNA-binding transcription factor activity"/>
    <property type="evidence" value="ECO:0007669"/>
    <property type="project" value="TreeGrafter"/>
</dbReference>
<dbReference type="STRING" id="96773.Tchl_2350"/>
<proteinExistence type="predicted"/>
<dbReference type="SUPFAM" id="SSF55781">
    <property type="entry name" value="GAF domain-like"/>
    <property type="match status" value="1"/>
</dbReference>
<dbReference type="Pfam" id="PF01614">
    <property type="entry name" value="IclR_C"/>
    <property type="match status" value="1"/>
</dbReference>
<dbReference type="PANTHER" id="PTHR30136">
    <property type="entry name" value="HELIX-TURN-HELIX TRANSCRIPTIONAL REGULATOR, ICLR FAMILY"/>
    <property type="match status" value="1"/>
</dbReference>
<name>A0A1H5RSX0_9RHOO</name>
<gene>
    <name evidence="4" type="ORF">Tchl_2350</name>
</gene>
<dbReference type="Gene3D" id="1.10.10.10">
    <property type="entry name" value="Winged helix-like DNA-binding domain superfamily/Winged helix DNA-binding domain"/>
    <property type="match status" value="1"/>
</dbReference>
<dbReference type="InterPro" id="IPR014757">
    <property type="entry name" value="Tscrpt_reg_IclR_C"/>
</dbReference>
<evidence type="ECO:0000256" key="1">
    <source>
        <dbReference type="ARBA" id="ARBA00023015"/>
    </source>
</evidence>
<keyword evidence="3" id="KW-0804">Transcription</keyword>
<accession>A0A1H5RSX0</accession>
<dbReference type="SMART" id="SM00346">
    <property type="entry name" value="HTH_ICLR"/>
    <property type="match status" value="1"/>
</dbReference>
<evidence type="ECO:0000256" key="2">
    <source>
        <dbReference type="ARBA" id="ARBA00023125"/>
    </source>
</evidence>
<dbReference type="EMBL" id="CP018839">
    <property type="protein sequence ID" value="APR05190.1"/>
    <property type="molecule type" value="Genomic_DNA"/>
</dbReference>
<reference evidence="4 5" key="1">
    <citation type="submission" date="2016-12" db="EMBL/GenBank/DDBJ databases">
        <title>Complete genome sequence of Thauera chlorobenzoica, a Betaproteobacterium degrading haloaromatics anaerobically to CO2 and halides.</title>
        <authorList>
            <person name="Goris T."/>
            <person name="Mergelsberg M."/>
            <person name="Boll M."/>
        </authorList>
    </citation>
    <scope>NUCLEOTIDE SEQUENCE [LARGE SCALE GENOMIC DNA]</scope>
    <source>
        <strain evidence="4 5">3CB1</strain>
    </source>
</reference>
<dbReference type="KEGG" id="tcl:Tchl_2350"/>
<keyword evidence="2" id="KW-0238">DNA-binding</keyword>
<dbReference type="Gene3D" id="3.30.450.40">
    <property type="match status" value="1"/>
</dbReference>
<dbReference type="InterPro" id="IPR036388">
    <property type="entry name" value="WH-like_DNA-bd_sf"/>
</dbReference>
<dbReference type="PROSITE" id="PS51077">
    <property type="entry name" value="HTH_ICLR"/>
    <property type="match status" value="1"/>
</dbReference>
<organism evidence="4 5">
    <name type="scientific">Thauera chlorobenzoica</name>
    <dbReference type="NCBI Taxonomy" id="96773"/>
    <lineage>
        <taxon>Bacteria</taxon>
        <taxon>Pseudomonadati</taxon>
        <taxon>Pseudomonadota</taxon>
        <taxon>Betaproteobacteria</taxon>
        <taxon>Rhodocyclales</taxon>
        <taxon>Zoogloeaceae</taxon>
        <taxon>Thauera</taxon>
    </lineage>
</organism>
<dbReference type="InterPro" id="IPR036390">
    <property type="entry name" value="WH_DNA-bd_sf"/>
</dbReference>
<dbReference type="PROSITE" id="PS51078">
    <property type="entry name" value="ICLR_ED"/>
    <property type="match status" value="1"/>
</dbReference>
<dbReference type="GO" id="GO:0045892">
    <property type="term" value="P:negative regulation of DNA-templated transcription"/>
    <property type="evidence" value="ECO:0007669"/>
    <property type="project" value="TreeGrafter"/>
</dbReference>
<evidence type="ECO:0000313" key="4">
    <source>
        <dbReference type="EMBL" id="APR05190.1"/>
    </source>
</evidence>
<dbReference type="GO" id="GO:0003677">
    <property type="term" value="F:DNA binding"/>
    <property type="evidence" value="ECO:0007669"/>
    <property type="project" value="UniProtKB-KW"/>
</dbReference>
<evidence type="ECO:0000313" key="5">
    <source>
        <dbReference type="Proteomes" id="UP000185739"/>
    </source>
</evidence>
<evidence type="ECO:0000256" key="3">
    <source>
        <dbReference type="ARBA" id="ARBA00023163"/>
    </source>
</evidence>
<dbReference type="InterPro" id="IPR005471">
    <property type="entry name" value="Tscrpt_reg_IclR_N"/>
</dbReference>
<keyword evidence="5" id="KW-1185">Reference proteome</keyword>
<keyword evidence="1" id="KW-0805">Transcription regulation</keyword>